<sequence>MTDVPKSSDTAQTAARPADTAIRALKLPADGSDHSLIQRNMTKTTDMMRATLRLGTKEAGIEDAFLEKLAGHGESAKRGEYEDVPENWGESRLKEVLGKFRKPSRS</sequence>
<accession>A0AAE0DLG1</accession>
<evidence type="ECO:0000313" key="2">
    <source>
        <dbReference type="Proteomes" id="UP001276659"/>
    </source>
</evidence>
<keyword evidence="2" id="KW-1185">Reference proteome</keyword>
<gene>
    <name evidence="1" type="ORF">OEA41_001365</name>
</gene>
<organism evidence="1 2">
    <name type="scientific">Lepraria neglecta</name>
    <dbReference type="NCBI Taxonomy" id="209136"/>
    <lineage>
        <taxon>Eukaryota</taxon>
        <taxon>Fungi</taxon>
        <taxon>Dikarya</taxon>
        <taxon>Ascomycota</taxon>
        <taxon>Pezizomycotina</taxon>
        <taxon>Lecanoromycetes</taxon>
        <taxon>OSLEUM clade</taxon>
        <taxon>Lecanoromycetidae</taxon>
        <taxon>Lecanorales</taxon>
        <taxon>Lecanorineae</taxon>
        <taxon>Stereocaulaceae</taxon>
        <taxon>Lepraria</taxon>
    </lineage>
</organism>
<dbReference type="AlphaFoldDB" id="A0AAE0DLG1"/>
<proteinExistence type="predicted"/>
<reference evidence="1" key="1">
    <citation type="submission" date="2022-11" db="EMBL/GenBank/DDBJ databases">
        <title>Chromosomal genome sequence assembly and mating type (MAT) locus characterization of the leprose asexual lichenized fungus Lepraria neglecta (Nyl.) Erichsen.</title>
        <authorList>
            <person name="Allen J.L."/>
            <person name="Pfeffer B."/>
        </authorList>
    </citation>
    <scope>NUCLEOTIDE SEQUENCE</scope>
    <source>
        <strain evidence="1">Allen 5258</strain>
    </source>
</reference>
<dbReference type="Proteomes" id="UP001276659">
    <property type="component" value="Unassembled WGS sequence"/>
</dbReference>
<dbReference type="EMBL" id="JASNWA010000006">
    <property type="protein sequence ID" value="KAK3174121.1"/>
    <property type="molecule type" value="Genomic_DNA"/>
</dbReference>
<name>A0AAE0DLG1_9LECA</name>
<evidence type="ECO:0000313" key="1">
    <source>
        <dbReference type="EMBL" id="KAK3174121.1"/>
    </source>
</evidence>
<comment type="caution">
    <text evidence="1">The sequence shown here is derived from an EMBL/GenBank/DDBJ whole genome shotgun (WGS) entry which is preliminary data.</text>
</comment>
<protein>
    <submittedName>
        <fullName evidence="1">Uncharacterized protein</fullName>
    </submittedName>
</protein>